<keyword evidence="3 5" id="KW-0378">Hydrolase</keyword>
<dbReference type="RefSeq" id="WP_251589820.1">
    <property type="nucleotide sequence ID" value="NZ_JAMLJI010000001.1"/>
</dbReference>
<dbReference type="InterPro" id="IPR055438">
    <property type="entry name" value="AstE_AspA_cat"/>
</dbReference>
<feature type="binding site" evidence="5">
    <location>
        <position position="64"/>
    </location>
    <ligand>
        <name>Zn(2+)</name>
        <dbReference type="ChEBI" id="CHEBI:29105"/>
    </ligand>
</feature>
<dbReference type="SUPFAM" id="SSF53187">
    <property type="entry name" value="Zn-dependent exopeptidases"/>
    <property type="match status" value="1"/>
</dbReference>
<proteinExistence type="inferred from homology"/>
<feature type="domain" description="AstE/AspA barrel-sandwich hybrid" evidence="7">
    <location>
        <begin position="257"/>
        <end position="330"/>
    </location>
</feature>
<dbReference type="InterPro" id="IPR050178">
    <property type="entry name" value="AspA/AstE_fam"/>
</dbReference>
<gene>
    <name evidence="5 9" type="primary">astE</name>
    <name evidence="9" type="ORF">QC825_07480</name>
</gene>
<dbReference type="GO" id="GO:0009017">
    <property type="term" value="F:succinylglutamate desuccinylase activity"/>
    <property type="evidence" value="ECO:0007669"/>
    <property type="project" value="UniProtKB-EC"/>
</dbReference>
<protein>
    <recommendedName>
        <fullName evidence="5 6">Succinylglutamate desuccinylase</fullName>
        <ecNumber evidence="5 6">3.5.1.96</ecNumber>
    </recommendedName>
</protein>
<name>A0ABU1GV71_9GAMM</name>
<evidence type="ECO:0000259" key="7">
    <source>
        <dbReference type="Pfam" id="PF04952"/>
    </source>
</evidence>
<evidence type="ECO:0000256" key="6">
    <source>
        <dbReference type="NCBIfam" id="TIGR03242"/>
    </source>
</evidence>
<feature type="active site" evidence="5">
    <location>
        <position position="218"/>
    </location>
</feature>
<keyword evidence="4 5" id="KW-0862">Zinc</keyword>
<evidence type="ECO:0000256" key="3">
    <source>
        <dbReference type="ARBA" id="ARBA00022801"/>
    </source>
</evidence>
<evidence type="ECO:0000256" key="5">
    <source>
        <dbReference type="HAMAP-Rule" id="MF_00767"/>
    </source>
</evidence>
<dbReference type="Pfam" id="PF04952">
    <property type="entry name" value="AstE_AspA_hybrid"/>
    <property type="match status" value="1"/>
</dbReference>
<dbReference type="Pfam" id="PF24827">
    <property type="entry name" value="AstE_AspA_cat"/>
    <property type="match status" value="1"/>
</dbReference>
<dbReference type="NCBIfam" id="NF003706">
    <property type="entry name" value="PRK05324.1"/>
    <property type="match status" value="1"/>
</dbReference>
<dbReference type="PANTHER" id="PTHR15162">
    <property type="entry name" value="ASPARTOACYLASE"/>
    <property type="match status" value="1"/>
</dbReference>
<dbReference type="PANTHER" id="PTHR15162:SF7">
    <property type="entry name" value="SUCCINYLGLUTAMATE DESUCCINYLASE"/>
    <property type="match status" value="1"/>
</dbReference>
<dbReference type="InterPro" id="IPR016681">
    <property type="entry name" value="SuccinylGlu_desuccinylase"/>
</dbReference>
<dbReference type="EC" id="3.5.1.96" evidence="5 6"/>
<comment type="caution">
    <text evidence="9">The sequence shown here is derived from an EMBL/GenBank/DDBJ whole genome shotgun (WGS) entry which is preliminary data.</text>
</comment>
<comment type="cofactor">
    <cofactor evidence="5">
        <name>Zn(2+)</name>
        <dbReference type="ChEBI" id="CHEBI:29105"/>
    </cofactor>
    <text evidence="5">Binds 1 zinc ion per subunit.</text>
</comment>
<comment type="function">
    <text evidence="5">Transforms N(2)-succinylglutamate into succinate and glutamate.</text>
</comment>
<dbReference type="InterPro" id="IPR007036">
    <property type="entry name" value="Aste_AspA_hybrid_dom"/>
</dbReference>
<evidence type="ECO:0000256" key="4">
    <source>
        <dbReference type="ARBA" id="ARBA00022833"/>
    </source>
</evidence>
<reference evidence="9 10" key="1">
    <citation type="submission" date="2023-04" db="EMBL/GenBank/DDBJ databases">
        <title>A long-awaited taxogenomic arrangement of the family Halomonadaceae.</title>
        <authorList>
            <person name="De La Haba R."/>
            <person name="Chuvochina M."/>
            <person name="Wittouck S."/>
            <person name="Arahal D.R."/>
            <person name="Sanchez-Porro C."/>
            <person name="Hugenholtz P."/>
            <person name="Ventosa A."/>
        </authorList>
    </citation>
    <scope>NUCLEOTIDE SEQUENCE [LARGE SCALE GENOMIC DNA]</scope>
    <source>
        <strain evidence="9 10">DSM 22428</strain>
    </source>
</reference>
<sequence>MTVQELGALLDLTRANKRPRAHHERTARGTVLDWLDDGLLRVTPATAEPAAPALVLSAGIHGNETAPMELLDRLLRAIAEDKLIPAGPLLIVLGNPEAIRHGTRYVEVDLNRQFNAAHQGPLAEHQRAKVIEQTVEAFYRDHEQHRRRYHIDMHTAIRASHLIKFALVPGTPEHPRDTEMLELLACTDIEAVVEQSRLGITFSNFTYGQLNAHAVTLELGKARPFGQNQDVDVSALEHTLTALIATGWLDTAAPRRPLRCFGVSFEILKQSEAFVLHVNDDQPNFVEYAKGACLAEDGDTRWITGSKRNWLIFPNPNVALGLRAGIVLHERPTFTSSDTSGRSYIT</sequence>
<dbReference type="NCBIfam" id="TIGR03242">
    <property type="entry name" value="arg_catab_astE"/>
    <property type="match status" value="1"/>
</dbReference>
<evidence type="ECO:0000313" key="10">
    <source>
        <dbReference type="Proteomes" id="UP001269375"/>
    </source>
</evidence>
<comment type="catalytic activity">
    <reaction evidence="5">
        <text>N-succinyl-L-glutamate + H2O = L-glutamate + succinate</text>
        <dbReference type="Rhea" id="RHEA:15169"/>
        <dbReference type="ChEBI" id="CHEBI:15377"/>
        <dbReference type="ChEBI" id="CHEBI:29985"/>
        <dbReference type="ChEBI" id="CHEBI:30031"/>
        <dbReference type="ChEBI" id="CHEBI:58763"/>
        <dbReference type="EC" id="3.5.1.96"/>
    </reaction>
</comment>
<evidence type="ECO:0000313" key="9">
    <source>
        <dbReference type="EMBL" id="MDR5895906.1"/>
    </source>
</evidence>
<dbReference type="Proteomes" id="UP001269375">
    <property type="component" value="Unassembled WGS sequence"/>
</dbReference>
<dbReference type="EMBL" id="JARWAO010000003">
    <property type="protein sequence ID" value="MDR5895906.1"/>
    <property type="molecule type" value="Genomic_DNA"/>
</dbReference>
<evidence type="ECO:0000256" key="2">
    <source>
        <dbReference type="ARBA" id="ARBA00022723"/>
    </source>
</evidence>
<accession>A0ABU1GV71</accession>
<evidence type="ECO:0000256" key="1">
    <source>
        <dbReference type="ARBA" id="ARBA00022503"/>
    </source>
</evidence>
<evidence type="ECO:0000259" key="8">
    <source>
        <dbReference type="Pfam" id="PF24827"/>
    </source>
</evidence>
<comment type="similarity">
    <text evidence="5">Belongs to the AspA/AstE family. Succinylglutamate desuccinylase subfamily.</text>
</comment>
<feature type="binding site" evidence="5">
    <location>
        <position position="61"/>
    </location>
    <ligand>
        <name>Zn(2+)</name>
        <dbReference type="ChEBI" id="CHEBI:29105"/>
    </ligand>
</feature>
<keyword evidence="2 5" id="KW-0479">Metal-binding</keyword>
<keyword evidence="10" id="KW-1185">Reference proteome</keyword>
<feature type="binding site" evidence="5">
    <location>
        <position position="154"/>
    </location>
    <ligand>
        <name>Zn(2+)</name>
        <dbReference type="ChEBI" id="CHEBI:29105"/>
    </ligand>
</feature>
<comment type="pathway">
    <text evidence="5">Amino-acid degradation; L-arginine degradation via AST pathway; L-glutamate and succinate from L-arginine: step 5/5.</text>
</comment>
<keyword evidence="1 5" id="KW-0056">Arginine metabolism</keyword>
<feature type="domain" description="Succinylglutamate desuccinylase/Aspartoacylase catalytic" evidence="8">
    <location>
        <begin position="51"/>
        <end position="243"/>
    </location>
</feature>
<organism evidence="9 10">
    <name type="scientific">Larsenimonas suaedae</name>
    <dbReference type="NCBI Taxonomy" id="1851019"/>
    <lineage>
        <taxon>Bacteria</taxon>
        <taxon>Pseudomonadati</taxon>
        <taxon>Pseudomonadota</taxon>
        <taxon>Gammaproteobacteria</taxon>
        <taxon>Oceanospirillales</taxon>
        <taxon>Halomonadaceae</taxon>
        <taxon>Larsenimonas</taxon>
    </lineage>
</organism>
<dbReference type="HAMAP" id="MF_00767">
    <property type="entry name" value="Arg_catab_AstE"/>
    <property type="match status" value="1"/>
</dbReference>
<dbReference type="Gene3D" id="3.40.630.10">
    <property type="entry name" value="Zn peptidases"/>
    <property type="match status" value="1"/>
</dbReference>